<feature type="transmembrane region" description="Helical" evidence="9">
    <location>
        <begin position="6"/>
        <end position="27"/>
    </location>
</feature>
<dbReference type="RefSeq" id="XP_008075499.1">
    <property type="nucleotide sequence ID" value="XM_008077308.1"/>
</dbReference>
<feature type="transmembrane region" description="Helical" evidence="9">
    <location>
        <begin position="88"/>
        <end position="108"/>
    </location>
</feature>
<comment type="subcellular location">
    <subcellularLocation>
        <location evidence="1">Membrane</location>
        <topology evidence="1">Multi-pass membrane protein</topology>
    </subcellularLocation>
</comment>
<reference evidence="11" key="1">
    <citation type="submission" date="2011-03" db="EMBL/GenBank/DDBJ databases">
        <title>The genome sequence of Vavraia culicis strain floridensis.</title>
        <authorList>
            <consortium name="The Broad Institute Genome Sequencing Platform"/>
            <person name="Cuomo C."/>
            <person name="Becnel J."/>
            <person name="Sanscrainte N."/>
            <person name="Young S.K."/>
            <person name="Zeng Q."/>
            <person name="Gargeya S."/>
            <person name="Fitzgerald M."/>
            <person name="Haas B."/>
            <person name="Abouelleil A."/>
            <person name="Alvarado L."/>
            <person name="Arachchi H.M."/>
            <person name="Berlin A."/>
            <person name="Chapman S.B."/>
            <person name="Gearin G."/>
            <person name="Goldberg J."/>
            <person name="Griggs A."/>
            <person name="Gujja S."/>
            <person name="Hansen M."/>
            <person name="Heiman D."/>
            <person name="Howarth C."/>
            <person name="Larimer J."/>
            <person name="Lui A."/>
            <person name="MacDonald P.J.P."/>
            <person name="McCowen C."/>
            <person name="Montmayeur A."/>
            <person name="Murphy C."/>
            <person name="Neiman D."/>
            <person name="Pearson M."/>
            <person name="Priest M."/>
            <person name="Roberts A."/>
            <person name="Saif S."/>
            <person name="Shea T."/>
            <person name="Sisk P."/>
            <person name="Stolte C."/>
            <person name="Sykes S."/>
            <person name="Wortman J."/>
            <person name="Nusbaum C."/>
            <person name="Birren B."/>
        </authorList>
    </citation>
    <scope>NUCLEOTIDE SEQUENCE [LARGE SCALE GENOMIC DNA]</scope>
    <source>
        <strain evidence="11">floridensis</strain>
    </source>
</reference>
<keyword evidence="7" id="KW-1208">Phospholipid metabolism</keyword>
<dbReference type="GO" id="GO:0006661">
    <property type="term" value="P:phosphatidylinositol biosynthetic process"/>
    <property type="evidence" value="ECO:0007669"/>
    <property type="project" value="TreeGrafter"/>
</dbReference>
<dbReference type="Gene3D" id="1.20.120.1760">
    <property type="match status" value="1"/>
</dbReference>
<sequence>MNTKVLFYVPNIVNYFRLLLVISSIYLHEDPFLLVYTISSSIDLIDGTIARSLNQTSKLGACLDMFTDRLTTTIIVCKILERKRSRSLIFLLFIDLLSHMLLFTSSMAENVSHKEPFLGILKVYYQKIVLILLCVGTEVYYVVKYLDTYKKVNRKVIVLFYTFLIAKSFFHFMQLFEGLCRLSDLDGKKD</sequence>
<dbReference type="STRING" id="948595.L2GQU2"/>
<dbReference type="Pfam" id="PF01066">
    <property type="entry name" value="CDP-OH_P_transf"/>
    <property type="match status" value="1"/>
</dbReference>
<evidence type="ECO:0000256" key="5">
    <source>
        <dbReference type="ARBA" id="ARBA00023098"/>
    </source>
</evidence>
<dbReference type="InParanoid" id="L2GQU2"/>
<keyword evidence="3 9" id="KW-0812">Transmembrane</keyword>
<feature type="transmembrane region" description="Helical" evidence="9">
    <location>
        <begin position="128"/>
        <end position="146"/>
    </location>
</feature>
<keyword evidence="6 9" id="KW-0472">Membrane</keyword>
<keyword evidence="5" id="KW-0443">Lipid metabolism</keyword>
<name>L2GQU2_VAVCU</name>
<evidence type="ECO:0000256" key="6">
    <source>
        <dbReference type="ARBA" id="ARBA00023136"/>
    </source>
</evidence>
<dbReference type="PANTHER" id="PTHR15362:SF4">
    <property type="entry name" value="CDP-DIACYLGLYCEROL--INOSITOL 3-PHOSPHATIDYLTRANSFERASE"/>
    <property type="match status" value="1"/>
</dbReference>
<dbReference type="FunCoup" id="L2GQU2">
    <property type="interactions" value="152"/>
</dbReference>
<dbReference type="GO" id="GO:0016020">
    <property type="term" value="C:membrane"/>
    <property type="evidence" value="ECO:0007669"/>
    <property type="project" value="UniProtKB-SubCell"/>
</dbReference>
<evidence type="ECO:0000313" key="10">
    <source>
        <dbReference type="EMBL" id="ELA46016.1"/>
    </source>
</evidence>
<dbReference type="EMBL" id="GL877471">
    <property type="protein sequence ID" value="ELA46016.1"/>
    <property type="molecule type" value="Genomic_DNA"/>
</dbReference>
<dbReference type="GeneID" id="19880353"/>
<gene>
    <name evidence="10" type="ORF">VCUG_02492</name>
</gene>
<keyword evidence="2 8" id="KW-0808">Transferase</keyword>
<evidence type="ECO:0000256" key="1">
    <source>
        <dbReference type="ARBA" id="ARBA00004141"/>
    </source>
</evidence>
<dbReference type="PANTHER" id="PTHR15362">
    <property type="entry name" value="PHOSPHATIDYLINOSITOL SYNTHASE"/>
    <property type="match status" value="1"/>
</dbReference>
<dbReference type="InterPro" id="IPR043130">
    <property type="entry name" value="CDP-OH_PTrfase_TM_dom"/>
</dbReference>
<proteinExistence type="inferred from homology"/>
<dbReference type="HOGENOM" id="CLU_067602_2_0_1"/>
<dbReference type="Proteomes" id="UP000011081">
    <property type="component" value="Unassembled WGS sequence"/>
</dbReference>
<dbReference type="OrthoDB" id="10251079at2759"/>
<evidence type="ECO:0000313" key="11">
    <source>
        <dbReference type="Proteomes" id="UP000011081"/>
    </source>
</evidence>
<protein>
    <recommendedName>
        <fullName evidence="12">CDP-diacylglycerol--inositol 3-phosphatidyltransferase</fullName>
    </recommendedName>
</protein>
<comment type="similarity">
    <text evidence="8">Belongs to the CDP-alcohol phosphatidyltransferase class-I family.</text>
</comment>
<feature type="transmembrane region" description="Helical" evidence="9">
    <location>
        <begin position="158"/>
        <end position="176"/>
    </location>
</feature>
<dbReference type="GO" id="GO:0003881">
    <property type="term" value="F:CDP-diacylglycerol-inositol 3-phosphatidyltransferase activity"/>
    <property type="evidence" value="ECO:0007669"/>
    <property type="project" value="TreeGrafter"/>
</dbReference>
<evidence type="ECO:0000256" key="7">
    <source>
        <dbReference type="ARBA" id="ARBA00023264"/>
    </source>
</evidence>
<accession>L2GQU2</accession>
<keyword evidence="11" id="KW-1185">Reference proteome</keyword>
<evidence type="ECO:0008006" key="12">
    <source>
        <dbReference type="Google" id="ProtNLM"/>
    </source>
</evidence>
<dbReference type="VEuPathDB" id="MicrosporidiaDB:VCUG_02492"/>
<evidence type="ECO:0000256" key="3">
    <source>
        <dbReference type="ARBA" id="ARBA00022692"/>
    </source>
</evidence>
<dbReference type="AlphaFoldDB" id="L2GQU2"/>
<dbReference type="GO" id="GO:0005794">
    <property type="term" value="C:Golgi apparatus"/>
    <property type="evidence" value="ECO:0007669"/>
    <property type="project" value="TreeGrafter"/>
</dbReference>
<dbReference type="OMA" id="VTGVFFY"/>
<organism evidence="10 11">
    <name type="scientific">Vavraia culicis (isolate floridensis)</name>
    <name type="common">Microsporidian parasite</name>
    <dbReference type="NCBI Taxonomy" id="948595"/>
    <lineage>
        <taxon>Eukaryota</taxon>
        <taxon>Fungi</taxon>
        <taxon>Fungi incertae sedis</taxon>
        <taxon>Microsporidia</taxon>
        <taxon>Pleistophoridae</taxon>
        <taxon>Vavraia</taxon>
    </lineage>
</organism>
<dbReference type="InterPro" id="IPR000462">
    <property type="entry name" value="CDP-OH_P_trans"/>
</dbReference>
<keyword evidence="4 9" id="KW-1133">Transmembrane helix</keyword>
<dbReference type="PROSITE" id="PS00379">
    <property type="entry name" value="CDP_ALCOHOL_P_TRANSF"/>
    <property type="match status" value="1"/>
</dbReference>
<evidence type="ECO:0000256" key="2">
    <source>
        <dbReference type="ARBA" id="ARBA00022679"/>
    </source>
</evidence>
<evidence type="ECO:0000256" key="9">
    <source>
        <dbReference type="SAM" id="Phobius"/>
    </source>
</evidence>
<evidence type="ECO:0000256" key="8">
    <source>
        <dbReference type="RuleBase" id="RU003750"/>
    </source>
</evidence>
<dbReference type="InterPro" id="IPR048254">
    <property type="entry name" value="CDP_ALCOHOL_P_TRANSF_CS"/>
</dbReference>
<evidence type="ECO:0000256" key="4">
    <source>
        <dbReference type="ARBA" id="ARBA00022989"/>
    </source>
</evidence>